<dbReference type="PROSITE" id="PS51786">
    <property type="entry name" value="LON_PROTEOLYTIC"/>
    <property type="match status" value="1"/>
</dbReference>
<evidence type="ECO:0000313" key="2">
    <source>
        <dbReference type="EMBL" id="OUQ11825.1"/>
    </source>
</evidence>
<dbReference type="PANTHER" id="PTHR10046">
    <property type="entry name" value="ATP DEPENDENT LON PROTEASE FAMILY MEMBER"/>
    <property type="match status" value="1"/>
</dbReference>
<dbReference type="AlphaFoldDB" id="A0A0I9W629"/>
<dbReference type="RefSeq" id="WP_016252125.1">
    <property type="nucleotide sequence ID" value="NZ_CP144490.1"/>
</dbReference>
<dbReference type="InterPro" id="IPR001478">
    <property type="entry name" value="PDZ"/>
</dbReference>
<dbReference type="Pfam" id="PF05362">
    <property type="entry name" value="Lon_C"/>
    <property type="match status" value="1"/>
</dbReference>
<dbReference type="SMART" id="SM00228">
    <property type="entry name" value="PDZ"/>
    <property type="match status" value="1"/>
</dbReference>
<accession>A0A0I9W629</accession>
<keyword evidence="1" id="KW-0645">Protease</keyword>
<feature type="active site" evidence="1">
    <location>
        <position position="235"/>
    </location>
</feature>
<dbReference type="GO" id="GO:0004252">
    <property type="term" value="F:serine-type endopeptidase activity"/>
    <property type="evidence" value="ECO:0007669"/>
    <property type="project" value="UniProtKB-UniRule"/>
</dbReference>
<dbReference type="Proteomes" id="UP000196074">
    <property type="component" value="Unassembled WGS sequence"/>
</dbReference>
<gene>
    <name evidence="2" type="ORF">B5E88_00360</name>
</gene>
<dbReference type="GeneID" id="60871624"/>
<reference evidence="3" key="1">
    <citation type="submission" date="2017-04" db="EMBL/GenBank/DDBJ databases">
        <title>Function of individual gut microbiota members based on whole genome sequencing of pure cultures obtained from chicken caecum.</title>
        <authorList>
            <person name="Medvecky M."/>
            <person name="Cejkova D."/>
            <person name="Polansky O."/>
            <person name="Karasova D."/>
            <person name="Kubasova T."/>
            <person name="Cizek A."/>
            <person name="Rychlik I."/>
        </authorList>
    </citation>
    <scope>NUCLEOTIDE SEQUENCE [LARGE SCALE GENOMIC DNA]</scope>
    <source>
        <strain evidence="3">An144</strain>
    </source>
</reference>
<dbReference type="EC" id="3.4.21.53" evidence="1"/>
<protein>
    <recommendedName>
        <fullName evidence="1">endopeptidase La</fullName>
        <ecNumber evidence="1">3.4.21.53</ecNumber>
    </recommendedName>
</protein>
<evidence type="ECO:0000256" key="1">
    <source>
        <dbReference type="PROSITE-ProRule" id="PRU01122"/>
    </source>
</evidence>
<dbReference type="InterPro" id="IPR014721">
    <property type="entry name" value="Ribsml_uS5_D2-typ_fold_subgr"/>
</dbReference>
<dbReference type="Gene3D" id="3.30.230.10">
    <property type="match status" value="1"/>
</dbReference>
<dbReference type="EMBL" id="NFLC01000001">
    <property type="protein sequence ID" value="OUQ11825.1"/>
    <property type="molecule type" value="Genomic_DNA"/>
</dbReference>
<feature type="active site" evidence="1">
    <location>
        <position position="280"/>
    </location>
</feature>
<dbReference type="InterPro" id="IPR008269">
    <property type="entry name" value="Lon_proteolytic"/>
</dbReference>
<name>A0A0I9W629_9ENTE</name>
<sequence>MKAKRLKKIVSILVFLILLLAFFFYPVNRYVEKPGGIVDLSTLVKINNHKDKEKGSFSLTYVTFQQASCYQLLRSHFEPYWDVLSYEQVLGGSTNQESYDFLQNYYFENAQQMAVYNAFKAANEKATIQFKGLYVLDFVDGSKAKKQLKVGDIITHVNGQKLENSLTLFQFLKNEKPGNQLKLTVKRGNKTLTMDITLMKDDQNQAKLGIIIGSDIDLKTSQKVAFDAEGFGGPSAGLMFTLEIYEQLTKENIRHGQKIAGTGTMDELGNVGQIGGIDKKIVSADKAGVELFFVPKDQQKEDDNEKIAKKVAKQIHTKMKIVPVATFNEALTYLKNQK</sequence>
<dbReference type="SUPFAM" id="SSF50156">
    <property type="entry name" value="PDZ domain-like"/>
    <property type="match status" value="1"/>
</dbReference>
<comment type="similarity">
    <text evidence="1">Belongs to the peptidase S16 family.</text>
</comment>
<dbReference type="SUPFAM" id="SSF54211">
    <property type="entry name" value="Ribosomal protein S5 domain 2-like"/>
    <property type="match status" value="1"/>
</dbReference>
<dbReference type="GO" id="GO:0004176">
    <property type="term" value="F:ATP-dependent peptidase activity"/>
    <property type="evidence" value="ECO:0007669"/>
    <property type="project" value="UniProtKB-UniRule"/>
</dbReference>
<dbReference type="InterPro" id="IPR020568">
    <property type="entry name" value="Ribosomal_Su5_D2-typ_SF"/>
</dbReference>
<evidence type="ECO:0000313" key="3">
    <source>
        <dbReference type="Proteomes" id="UP000196074"/>
    </source>
</evidence>
<organism evidence="2 3">
    <name type="scientific">Enterococcus cecorum</name>
    <dbReference type="NCBI Taxonomy" id="44008"/>
    <lineage>
        <taxon>Bacteria</taxon>
        <taxon>Bacillati</taxon>
        <taxon>Bacillota</taxon>
        <taxon>Bacilli</taxon>
        <taxon>Lactobacillales</taxon>
        <taxon>Enterococcaceae</taxon>
        <taxon>Enterococcus</taxon>
    </lineage>
</organism>
<dbReference type="GO" id="GO:0006508">
    <property type="term" value="P:proteolysis"/>
    <property type="evidence" value="ECO:0007669"/>
    <property type="project" value="UniProtKB-KW"/>
</dbReference>
<keyword evidence="1" id="KW-0720">Serine protease</keyword>
<dbReference type="NCBIfam" id="NF041438">
    <property type="entry name" value="SepM_fam_S16"/>
    <property type="match status" value="1"/>
</dbReference>
<dbReference type="PROSITE" id="PS50106">
    <property type="entry name" value="PDZ"/>
    <property type="match status" value="1"/>
</dbReference>
<proteinExistence type="inferred from homology"/>
<dbReference type="InterPro" id="IPR036034">
    <property type="entry name" value="PDZ_sf"/>
</dbReference>
<dbReference type="GO" id="GO:0005524">
    <property type="term" value="F:ATP binding"/>
    <property type="evidence" value="ECO:0007669"/>
    <property type="project" value="InterPro"/>
</dbReference>
<comment type="caution">
    <text evidence="2">The sequence shown here is derived from an EMBL/GenBank/DDBJ whole genome shotgun (WGS) entry which is preliminary data.</text>
</comment>
<dbReference type="Pfam" id="PF13180">
    <property type="entry name" value="PDZ_2"/>
    <property type="match status" value="1"/>
</dbReference>
<comment type="catalytic activity">
    <reaction evidence="1">
        <text>Hydrolysis of proteins in presence of ATP.</text>
        <dbReference type="EC" id="3.4.21.53"/>
    </reaction>
</comment>
<dbReference type="InterPro" id="IPR027065">
    <property type="entry name" value="Lon_Prtase"/>
</dbReference>
<dbReference type="GO" id="GO:0030163">
    <property type="term" value="P:protein catabolic process"/>
    <property type="evidence" value="ECO:0007669"/>
    <property type="project" value="InterPro"/>
</dbReference>
<keyword evidence="1" id="KW-0378">Hydrolase</keyword>